<dbReference type="FunFam" id="3.40.1410.10:FF:000004">
    <property type="entry name" value="Histidine utilization repressor"/>
    <property type="match status" value="1"/>
</dbReference>
<dbReference type="InterPro" id="IPR000524">
    <property type="entry name" value="Tscrpt_reg_HTH_GntR"/>
</dbReference>
<dbReference type="AlphaFoldDB" id="A0A2G9WPR6"/>
<dbReference type="Gene3D" id="3.40.1410.10">
    <property type="entry name" value="Chorismate lyase-like"/>
    <property type="match status" value="1"/>
</dbReference>
<dbReference type="InterPro" id="IPR010248">
    <property type="entry name" value="His_ut_repres"/>
</dbReference>
<dbReference type="PANTHER" id="PTHR44846:SF16">
    <property type="entry name" value="TRANSCRIPTIONAL REGULATOR PHNF-RELATED"/>
    <property type="match status" value="1"/>
</dbReference>
<comment type="pathway">
    <text evidence="7">Amino-acid degradation; L-histidine degradation into L-glutamate [regulation].</text>
</comment>
<evidence type="ECO:0000313" key="11">
    <source>
        <dbReference type="EMBL" id="PIO96645.1"/>
    </source>
</evidence>
<gene>
    <name evidence="11" type="primary">hutC</name>
    <name evidence="11" type="ORF">CJ014_24185</name>
</gene>
<dbReference type="RefSeq" id="WP_100083082.1">
    <property type="nucleotide sequence ID" value="NZ_NQVN01000028.1"/>
</dbReference>
<reference evidence="11 12" key="1">
    <citation type="submission" date="2017-08" db="EMBL/GenBank/DDBJ databases">
        <title>Pleomorphomonas carboxidotrophicus sp. nov., a new mesophilic hydrogenogenic carboxidotroph.</title>
        <authorList>
            <person name="Esquivel-Elizondo S."/>
            <person name="Krajmalnik-Brown R."/>
            <person name="Maldonado J."/>
        </authorList>
    </citation>
    <scope>NUCLEOTIDE SEQUENCE [LARGE SCALE GENOMIC DNA]</scope>
    <source>
        <strain evidence="11 12">SVCO-16</strain>
    </source>
</reference>
<dbReference type="InterPro" id="IPR050679">
    <property type="entry name" value="Bact_HTH_transcr_reg"/>
</dbReference>
<evidence type="ECO:0000313" key="12">
    <source>
        <dbReference type="Proteomes" id="UP000231070"/>
    </source>
</evidence>
<evidence type="ECO:0000256" key="6">
    <source>
        <dbReference type="ARBA" id="ARBA00058362"/>
    </source>
</evidence>
<dbReference type="PANTHER" id="PTHR44846">
    <property type="entry name" value="MANNOSYL-D-GLYCERATE TRANSPORT/METABOLISM SYSTEM REPRESSOR MNGR-RELATED"/>
    <property type="match status" value="1"/>
</dbReference>
<dbReference type="GO" id="GO:0003677">
    <property type="term" value="F:DNA binding"/>
    <property type="evidence" value="ECO:0007669"/>
    <property type="project" value="UniProtKB-UniRule"/>
</dbReference>
<keyword evidence="12" id="KW-1185">Reference proteome</keyword>
<comment type="function">
    <text evidence="6">Repressor which binds to the hutP region in the histidine utilization (hut) operon. It blocks the expression of all the hut genes in the absence of inducer.</text>
</comment>
<keyword evidence="1" id="KW-0678">Repressor</keyword>
<dbReference type="GO" id="GO:0006547">
    <property type="term" value="P:L-histidine metabolic process"/>
    <property type="evidence" value="ECO:0007669"/>
    <property type="project" value="UniProtKB-UniRule"/>
</dbReference>
<evidence type="ECO:0000256" key="8">
    <source>
        <dbReference type="ARBA" id="ARBA00071620"/>
    </source>
</evidence>
<dbReference type="CDD" id="cd07377">
    <property type="entry name" value="WHTH_GntR"/>
    <property type="match status" value="1"/>
</dbReference>
<keyword evidence="2" id="KW-0369">Histidine metabolism</keyword>
<evidence type="ECO:0000259" key="10">
    <source>
        <dbReference type="PROSITE" id="PS50949"/>
    </source>
</evidence>
<accession>A0A2G9WPR6</accession>
<name>A0A2G9WPR6_9HYPH</name>
<proteinExistence type="predicted"/>
<evidence type="ECO:0000256" key="1">
    <source>
        <dbReference type="ARBA" id="ARBA00022491"/>
    </source>
</evidence>
<keyword evidence="3" id="KW-0805">Transcription regulation</keyword>
<evidence type="ECO:0000256" key="5">
    <source>
        <dbReference type="ARBA" id="ARBA00023163"/>
    </source>
</evidence>
<keyword evidence="4" id="KW-0238">DNA-binding</keyword>
<dbReference type="InterPro" id="IPR036388">
    <property type="entry name" value="WH-like_DNA-bd_sf"/>
</dbReference>
<evidence type="ECO:0000256" key="2">
    <source>
        <dbReference type="ARBA" id="ARBA00022808"/>
    </source>
</evidence>
<dbReference type="SUPFAM" id="SSF64288">
    <property type="entry name" value="Chorismate lyase-like"/>
    <property type="match status" value="1"/>
</dbReference>
<evidence type="ECO:0000256" key="4">
    <source>
        <dbReference type="ARBA" id="ARBA00023125"/>
    </source>
</evidence>
<feature type="domain" description="HTH gntR-type" evidence="10">
    <location>
        <begin position="12"/>
        <end position="80"/>
    </location>
</feature>
<comment type="caution">
    <text evidence="11">The sequence shown here is derived from an EMBL/GenBank/DDBJ whole genome shotgun (WGS) entry which is preliminary data.</text>
</comment>
<organism evidence="11 12">
    <name type="scientific">Pleomorphomonas carboxyditropha</name>
    <dbReference type="NCBI Taxonomy" id="2023338"/>
    <lineage>
        <taxon>Bacteria</taxon>
        <taxon>Pseudomonadati</taxon>
        <taxon>Pseudomonadota</taxon>
        <taxon>Alphaproteobacteria</taxon>
        <taxon>Hyphomicrobiales</taxon>
        <taxon>Pleomorphomonadaceae</taxon>
        <taxon>Pleomorphomonas</taxon>
    </lineage>
</organism>
<evidence type="ECO:0000256" key="9">
    <source>
        <dbReference type="NCBIfam" id="TIGR02018"/>
    </source>
</evidence>
<protein>
    <recommendedName>
        <fullName evidence="8 9">Histidine utilization repressor</fullName>
    </recommendedName>
</protein>
<keyword evidence="5" id="KW-0804">Transcription</keyword>
<dbReference type="InterPro" id="IPR036390">
    <property type="entry name" value="WH_DNA-bd_sf"/>
</dbReference>
<dbReference type="SMART" id="SM00345">
    <property type="entry name" value="HTH_GNTR"/>
    <property type="match status" value="1"/>
</dbReference>
<evidence type="ECO:0000256" key="3">
    <source>
        <dbReference type="ARBA" id="ARBA00023015"/>
    </source>
</evidence>
<sequence>MSDVSARHAGTPPHYAMVKQMILARIGSGEWPARHRIPSENELVASLGLSRMTINRALRELAADGVLLRIQGLGTFVAEGKSQTSVFKVRNIADEIRERGHAHAAQTVMKDEVKATPELADELGVELGAPVFHSLVIHLENDIPVQLEDRHVNPALAPDYLTQDFSARTPNSYLSAVAPWTTVEHTVEAVLPAPWEAKLLAIARSDPCLLIRRRTFAGERVVTAVRLLMPGGRSRIESRQGASMT</sequence>
<dbReference type="PROSITE" id="PS50949">
    <property type="entry name" value="HTH_GNTR"/>
    <property type="match status" value="1"/>
</dbReference>
<dbReference type="NCBIfam" id="TIGR02018">
    <property type="entry name" value="his_ut_repres"/>
    <property type="match status" value="1"/>
</dbReference>
<dbReference type="InterPro" id="IPR028978">
    <property type="entry name" value="Chorismate_lyase_/UTRA_dom_sf"/>
</dbReference>
<dbReference type="InterPro" id="IPR011663">
    <property type="entry name" value="UTRA"/>
</dbReference>
<dbReference type="SUPFAM" id="SSF46785">
    <property type="entry name" value="Winged helix' DNA-binding domain"/>
    <property type="match status" value="1"/>
</dbReference>
<dbReference type="OrthoDB" id="9808698at2"/>
<dbReference type="Pfam" id="PF07702">
    <property type="entry name" value="UTRA"/>
    <property type="match status" value="1"/>
</dbReference>
<dbReference type="GO" id="GO:0003700">
    <property type="term" value="F:DNA-binding transcription factor activity"/>
    <property type="evidence" value="ECO:0007669"/>
    <property type="project" value="UniProtKB-UniRule"/>
</dbReference>
<dbReference type="Proteomes" id="UP000231070">
    <property type="component" value="Unassembled WGS sequence"/>
</dbReference>
<dbReference type="Gene3D" id="1.10.10.10">
    <property type="entry name" value="Winged helix-like DNA-binding domain superfamily/Winged helix DNA-binding domain"/>
    <property type="match status" value="1"/>
</dbReference>
<dbReference type="Pfam" id="PF00392">
    <property type="entry name" value="GntR"/>
    <property type="match status" value="1"/>
</dbReference>
<dbReference type="EMBL" id="NQVN01000028">
    <property type="protein sequence ID" value="PIO96645.1"/>
    <property type="molecule type" value="Genomic_DNA"/>
</dbReference>
<dbReference type="FunFam" id="1.10.10.10:FF:000079">
    <property type="entry name" value="GntR family transcriptional regulator"/>
    <property type="match status" value="1"/>
</dbReference>
<dbReference type="PRINTS" id="PR00035">
    <property type="entry name" value="HTHGNTR"/>
</dbReference>
<dbReference type="SMART" id="SM00866">
    <property type="entry name" value="UTRA"/>
    <property type="match status" value="1"/>
</dbReference>
<evidence type="ECO:0000256" key="7">
    <source>
        <dbReference type="ARBA" id="ARBA00060686"/>
    </source>
</evidence>
<dbReference type="GO" id="GO:0045892">
    <property type="term" value="P:negative regulation of DNA-templated transcription"/>
    <property type="evidence" value="ECO:0007669"/>
    <property type="project" value="UniProtKB-UniRule"/>
</dbReference>